<reference evidence="2" key="3">
    <citation type="submission" date="2023-04" db="EMBL/GenBank/DDBJ databases">
        <authorList>
            <person name="Wang Y."/>
        </authorList>
    </citation>
    <scope>NUCLEOTIDE SEQUENCE</scope>
    <source>
        <strain evidence="2">ZW18</strain>
    </source>
</reference>
<accession>A0AAX3UEH8</accession>
<evidence type="ECO:0000313" key="3">
    <source>
        <dbReference type="Proteomes" id="UP000181860"/>
    </source>
</evidence>
<dbReference type="Proteomes" id="UP001242513">
    <property type="component" value="Chromosome"/>
</dbReference>
<gene>
    <name evidence="2" type="ORF">QEJ78_00870</name>
    <name evidence="1" type="ORF">SAMN02983011_00518</name>
</gene>
<dbReference type="AlphaFoldDB" id="A0AAX3UEH8"/>
<dbReference type="Proteomes" id="UP000181860">
    <property type="component" value="Unassembled WGS sequence"/>
</dbReference>
<evidence type="ECO:0008006" key="5">
    <source>
        <dbReference type="Google" id="ProtNLM"/>
    </source>
</evidence>
<evidence type="ECO:0000313" key="1">
    <source>
        <dbReference type="EMBL" id="SDA42975.1"/>
    </source>
</evidence>
<organism evidence="2 4">
    <name type="scientific">Lactobacillus kefiranofaciens</name>
    <dbReference type="NCBI Taxonomy" id="267818"/>
    <lineage>
        <taxon>Bacteria</taxon>
        <taxon>Bacillati</taxon>
        <taxon>Bacillota</taxon>
        <taxon>Bacilli</taxon>
        <taxon>Lactobacillales</taxon>
        <taxon>Lactobacillaceae</taxon>
        <taxon>Lactobacillus</taxon>
    </lineage>
</organism>
<reference evidence="1 3" key="1">
    <citation type="submission" date="2016-10" db="EMBL/GenBank/DDBJ databases">
        <authorList>
            <person name="Varghese N."/>
            <person name="Submissions S."/>
        </authorList>
    </citation>
    <scope>NUCLEOTIDE SEQUENCE [LARGE SCALE GENOMIC DNA]</scope>
    <source>
        <strain evidence="1 3">ATCC 43761</strain>
    </source>
</reference>
<dbReference type="RefSeq" id="WP_013854405.1">
    <property type="nucleotide sequence ID" value="NZ_CP061341.1"/>
</dbReference>
<evidence type="ECO:0000313" key="4">
    <source>
        <dbReference type="Proteomes" id="UP001242513"/>
    </source>
</evidence>
<keyword evidence="3" id="KW-1185">Reference proteome</keyword>
<name>A0AAX3UEH8_9LACO</name>
<dbReference type="EMBL" id="FMXC01000003">
    <property type="protein sequence ID" value="SDA42975.1"/>
    <property type="molecule type" value="Genomic_DNA"/>
</dbReference>
<dbReference type="PROSITE" id="PS51257">
    <property type="entry name" value="PROKAR_LIPOPROTEIN"/>
    <property type="match status" value="1"/>
</dbReference>
<sequence>MKKMQGFLMVESMVAVIISVVAVSCLYLTVVQSQKNGRSLELKTDRAYAYHILTSSHLRQIVVHDRIYEKAGQHRIYDKEAKQEFIIEK</sequence>
<dbReference type="EMBL" id="CP123735">
    <property type="protein sequence ID" value="WGO86078.1"/>
    <property type="molecule type" value="Genomic_DNA"/>
</dbReference>
<protein>
    <recommendedName>
        <fullName evidence="5">Type II secretion system protein</fullName>
    </recommendedName>
</protein>
<proteinExistence type="predicted"/>
<dbReference type="GeneID" id="72687272"/>
<evidence type="ECO:0000313" key="2">
    <source>
        <dbReference type="EMBL" id="WGO86078.1"/>
    </source>
</evidence>
<reference evidence="2" key="2">
    <citation type="journal article" date="2022" name="Food Funct.">
        <title>Lactobacillus kefiranofaciens ZW18 from Kefir enhances the anti-tumor effect of anti-programmed cell death 1 (PD-1) immunotherapy by modulating the gut microbiota.</title>
        <authorList>
            <person name="Zhao J."/>
            <person name="Wang Y."/>
            <person name="Wang J."/>
            <person name="Lv M."/>
            <person name="Zhou C."/>
            <person name="Jia L."/>
            <person name="Geng W."/>
        </authorList>
    </citation>
    <scope>NUCLEOTIDE SEQUENCE</scope>
    <source>
        <strain evidence="2">ZW18</strain>
    </source>
</reference>